<dbReference type="RefSeq" id="WP_084665897.1">
    <property type="nucleotide sequence ID" value="NZ_LT838272.1"/>
</dbReference>
<dbReference type="Pfam" id="PF03862">
    <property type="entry name" value="SpoVAC_SpoVAEB"/>
    <property type="match status" value="1"/>
</dbReference>
<dbReference type="STRING" id="698762.SAMN00808754_2355"/>
<protein>
    <submittedName>
        <fullName evidence="2">Stage V sporulation protein AC</fullName>
    </submittedName>
</protein>
<name>A0A1W1W028_9FIRM</name>
<dbReference type="NCBIfam" id="TIGR02838">
    <property type="entry name" value="spore_V_AC"/>
    <property type="match status" value="1"/>
</dbReference>
<keyword evidence="1" id="KW-0472">Membrane</keyword>
<dbReference type="Proteomes" id="UP000192569">
    <property type="component" value="Chromosome I"/>
</dbReference>
<sequence>MADQTKQPGPPKKPLTLAEQISQQRQEYEQQVYQKLVDQVKPKPKVLVNALNAFWVGGVICAIGQIITLAFRSGGLPPQDAANATTMVMVFLGAFLTGLGVYDQIGKFAGAGSIIPITGFANSIVSPALEFKREGFVFGVGARLFMVAGPVIIYGLVTSVIVGLIAYLTS</sequence>
<accession>A0A1W1W028</accession>
<feature type="transmembrane region" description="Helical" evidence="1">
    <location>
        <begin position="108"/>
        <end position="129"/>
    </location>
</feature>
<dbReference type="InterPro" id="IPR005562">
    <property type="entry name" value="SpoVA"/>
</dbReference>
<dbReference type="PANTHER" id="PTHR38450:SF1">
    <property type="entry name" value="STAGE V SPORULATION PROTEIN AC"/>
    <property type="match status" value="1"/>
</dbReference>
<evidence type="ECO:0000256" key="1">
    <source>
        <dbReference type="SAM" id="Phobius"/>
    </source>
</evidence>
<keyword evidence="1" id="KW-0812">Transmembrane</keyword>
<dbReference type="PANTHER" id="PTHR38450">
    <property type="entry name" value="STAGE V SPORULATION PROTEIN AC-RELATED"/>
    <property type="match status" value="1"/>
</dbReference>
<evidence type="ECO:0000313" key="3">
    <source>
        <dbReference type="Proteomes" id="UP000192569"/>
    </source>
</evidence>
<dbReference type="EMBL" id="LT838272">
    <property type="protein sequence ID" value="SMB98474.1"/>
    <property type="molecule type" value="Genomic_DNA"/>
</dbReference>
<feature type="transmembrane region" description="Helical" evidence="1">
    <location>
        <begin position="53"/>
        <end position="71"/>
    </location>
</feature>
<keyword evidence="1" id="KW-1133">Transmembrane helix</keyword>
<dbReference type="InterPro" id="IPR014203">
    <property type="entry name" value="Spore_V_AC"/>
</dbReference>
<evidence type="ECO:0000313" key="2">
    <source>
        <dbReference type="EMBL" id="SMB98474.1"/>
    </source>
</evidence>
<gene>
    <name evidence="2" type="ORF">SAMN00808754_2355</name>
</gene>
<keyword evidence="3" id="KW-1185">Reference proteome</keyword>
<dbReference type="AlphaFoldDB" id="A0A1W1W028"/>
<organism evidence="2 3">
    <name type="scientific">Thermanaeromonas toyohensis ToBE</name>
    <dbReference type="NCBI Taxonomy" id="698762"/>
    <lineage>
        <taxon>Bacteria</taxon>
        <taxon>Bacillati</taxon>
        <taxon>Bacillota</taxon>
        <taxon>Clostridia</taxon>
        <taxon>Neomoorellales</taxon>
        <taxon>Neomoorellaceae</taxon>
        <taxon>Thermanaeromonas</taxon>
    </lineage>
</organism>
<reference evidence="2 3" key="1">
    <citation type="submission" date="2017-04" db="EMBL/GenBank/DDBJ databases">
        <authorList>
            <person name="Afonso C.L."/>
            <person name="Miller P.J."/>
            <person name="Scott M.A."/>
            <person name="Spackman E."/>
            <person name="Goraichik I."/>
            <person name="Dimitrov K.M."/>
            <person name="Suarez D.L."/>
            <person name="Swayne D.E."/>
        </authorList>
    </citation>
    <scope>NUCLEOTIDE SEQUENCE [LARGE SCALE GENOMIC DNA]</scope>
    <source>
        <strain evidence="2 3">ToBE</strain>
    </source>
</reference>
<feature type="transmembrane region" description="Helical" evidence="1">
    <location>
        <begin position="141"/>
        <end position="168"/>
    </location>
</feature>
<feature type="transmembrane region" description="Helical" evidence="1">
    <location>
        <begin position="83"/>
        <end position="102"/>
    </location>
</feature>
<dbReference type="OrthoDB" id="9797988at2"/>
<proteinExistence type="predicted"/>